<dbReference type="EMBL" id="CP036259">
    <property type="protein sequence ID" value="QDR81829.1"/>
    <property type="molecule type" value="Genomic_DNA"/>
</dbReference>
<dbReference type="Proteomes" id="UP000320776">
    <property type="component" value="Chromosome"/>
</dbReference>
<name>A0A517DWU4_9FIRM</name>
<dbReference type="AlphaFoldDB" id="A0A517DWU4"/>
<gene>
    <name evidence="15" type="primary">cirA_5</name>
    <name evidence="15" type="ORF">SPTER_32450</name>
</gene>
<dbReference type="KEGG" id="sted:SPTER_32450"/>
<evidence type="ECO:0000313" key="16">
    <source>
        <dbReference type="Proteomes" id="UP000320776"/>
    </source>
</evidence>
<reference evidence="15 16" key="1">
    <citation type="submission" date="2019-02" db="EMBL/GenBank/DDBJ databases">
        <title>Closed genome of Sporomusa termitida DSM 4440.</title>
        <authorList>
            <person name="Poehlein A."/>
            <person name="Daniel R."/>
        </authorList>
    </citation>
    <scope>NUCLEOTIDE SEQUENCE [LARGE SCALE GENOMIC DNA]</scope>
    <source>
        <strain evidence="15 16">DSM 4440</strain>
    </source>
</reference>
<evidence type="ECO:0000256" key="6">
    <source>
        <dbReference type="ARBA" id="ARBA00023077"/>
    </source>
</evidence>
<dbReference type="GO" id="GO:0015344">
    <property type="term" value="F:siderophore uptake transmembrane transporter activity"/>
    <property type="evidence" value="ECO:0007669"/>
    <property type="project" value="TreeGrafter"/>
</dbReference>
<feature type="domain" description="TonB-dependent receptor-like beta-barrel" evidence="13">
    <location>
        <begin position="197"/>
        <end position="603"/>
    </location>
</feature>
<dbReference type="InterPro" id="IPR036942">
    <property type="entry name" value="Beta-barrel_TonB_sf"/>
</dbReference>
<evidence type="ECO:0000313" key="15">
    <source>
        <dbReference type="EMBL" id="QDR81829.1"/>
    </source>
</evidence>
<keyword evidence="2 10" id="KW-0813">Transport</keyword>
<dbReference type="Gene3D" id="2.40.170.20">
    <property type="entry name" value="TonB-dependent receptor, beta-barrel domain"/>
    <property type="match status" value="1"/>
</dbReference>
<evidence type="ECO:0000256" key="5">
    <source>
        <dbReference type="ARBA" id="ARBA00022729"/>
    </source>
</evidence>
<proteinExistence type="inferred from homology"/>
<keyword evidence="8 15" id="KW-0675">Receptor</keyword>
<evidence type="ECO:0000256" key="3">
    <source>
        <dbReference type="ARBA" id="ARBA00022452"/>
    </source>
</evidence>
<keyword evidence="7 10" id="KW-0472">Membrane</keyword>
<evidence type="ECO:0000256" key="9">
    <source>
        <dbReference type="ARBA" id="ARBA00023237"/>
    </source>
</evidence>
<dbReference type="Gene3D" id="2.170.130.10">
    <property type="entry name" value="TonB-dependent receptor, plug domain"/>
    <property type="match status" value="1"/>
</dbReference>
<evidence type="ECO:0000256" key="2">
    <source>
        <dbReference type="ARBA" id="ARBA00022448"/>
    </source>
</evidence>
<organism evidence="15 16">
    <name type="scientific">Sporomusa termitida</name>
    <dbReference type="NCBI Taxonomy" id="2377"/>
    <lineage>
        <taxon>Bacteria</taxon>
        <taxon>Bacillati</taxon>
        <taxon>Bacillota</taxon>
        <taxon>Negativicutes</taxon>
        <taxon>Selenomonadales</taxon>
        <taxon>Sporomusaceae</taxon>
        <taxon>Sporomusa</taxon>
    </lineage>
</organism>
<evidence type="ECO:0000256" key="12">
    <source>
        <dbReference type="SAM" id="SignalP"/>
    </source>
</evidence>
<dbReference type="InterPro" id="IPR000531">
    <property type="entry name" value="Beta-barrel_TonB"/>
</dbReference>
<keyword evidence="4 10" id="KW-0812">Transmembrane</keyword>
<evidence type="ECO:0000256" key="10">
    <source>
        <dbReference type="PROSITE-ProRule" id="PRU01360"/>
    </source>
</evidence>
<dbReference type="PANTHER" id="PTHR30069">
    <property type="entry name" value="TONB-DEPENDENT OUTER MEMBRANE RECEPTOR"/>
    <property type="match status" value="1"/>
</dbReference>
<dbReference type="PROSITE" id="PS52016">
    <property type="entry name" value="TONB_DEPENDENT_REC_3"/>
    <property type="match status" value="1"/>
</dbReference>
<dbReference type="Pfam" id="PF00593">
    <property type="entry name" value="TonB_dep_Rec_b-barrel"/>
    <property type="match status" value="1"/>
</dbReference>
<sequence length="636" mass="71042">MNKKAKVLLYGLICSAISLGIANDAYAEEEEFNFDEYVVTASRIPVKKNEVAANVTVIGNAEIEKGTYSKVSDILTANNVNMGTSSYGSYPILNGDDRVLVMVDGRKMNYAHHNGLNYNGMNINNIAVKNIERIEIVRGPNSSLYGSAAVGGVINIITKQAKENSTKVTTEFGTWNSQRYALTTEGVEKDISYMFTYDKQKRDNFNYKDPRTGNNREFNSSEIDKEYVNFRIDKQLGDDNELSLAIERMEDNGGFGIGLADVNTGDVWNPDTRRKLLDVNVALTYSWNKSQGGADSFRIYQNNSEGNTLYFGSPYNYDLKATGAEWQQSWLVNENYTLVGGAELRKEEVKELTGGANLQGDVTTSAAFIENRWKLKDDYSLTVGNRYDHHSTFGSDVTSHVSLNKALSPDTNVYISWGQAVKNPRVLDLYAHTATWLPNPDLKPETSKTVTLGMDTKLDNKTSLQASIYQSKLKDALDWVVLDPGTGLGWWTNVNHEKRQGLELNVKRKLSDRWNVNAGYSYAKVEKQSGTDNYALDSNNSRPNGYSLGVQYNQDRWDAGLTMLAATGRSTAAYTSDSYLALDMNIRYQATNDTQIYFKGYNLTNEGYELVGYTYGSTGVYPMAGRSFVMGIEHRI</sequence>
<dbReference type="PANTHER" id="PTHR30069:SF29">
    <property type="entry name" value="HEMOGLOBIN AND HEMOGLOBIN-HAPTOGLOBIN-BINDING PROTEIN 1-RELATED"/>
    <property type="match status" value="1"/>
</dbReference>
<comment type="similarity">
    <text evidence="10 11">Belongs to the TonB-dependent receptor family.</text>
</comment>
<protein>
    <submittedName>
        <fullName evidence="15">Colicin I receptor</fullName>
    </submittedName>
</protein>
<keyword evidence="6 11" id="KW-0798">TonB box</keyword>
<dbReference type="InterPro" id="IPR039426">
    <property type="entry name" value="TonB-dep_rcpt-like"/>
</dbReference>
<dbReference type="GO" id="GO:0009279">
    <property type="term" value="C:cell outer membrane"/>
    <property type="evidence" value="ECO:0007669"/>
    <property type="project" value="UniProtKB-SubCell"/>
</dbReference>
<keyword evidence="3 10" id="KW-1134">Transmembrane beta strand</keyword>
<dbReference type="InterPro" id="IPR012910">
    <property type="entry name" value="Plug_dom"/>
</dbReference>
<feature type="signal peptide" evidence="12">
    <location>
        <begin position="1"/>
        <end position="27"/>
    </location>
</feature>
<evidence type="ECO:0000256" key="4">
    <source>
        <dbReference type="ARBA" id="ARBA00022692"/>
    </source>
</evidence>
<feature type="chain" id="PRO_5021990474" evidence="12">
    <location>
        <begin position="28"/>
        <end position="636"/>
    </location>
</feature>
<feature type="domain" description="TonB-dependent receptor plug" evidence="14">
    <location>
        <begin position="48"/>
        <end position="153"/>
    </location>
</feature>
<keyword evidence="5 12" id="KW-0732">Signal</keyword>
<dbReference type="GO" id="GO:0044718">
    <property type="term" value="P:siderophore transmembrane transport"/>
    <property type="evidence" value="ECO:0007669"/>
    <property type="project" value="TreeGrafter"/>
</dbReference>
<dbReference type="Pfam" id="PF07715">
    <property type="entry name" value="Plug"/>
    <property type="match status" value="1"/>
</dbReference>
<keyword evidence="9 10" id="KW-0998">Cell outer membrane</keyword>
<evidence type="ECO:0000256" key="1">
    <source>
        <dbReference type="ARBA" id="ARBA00004571"/>
    </source>
</evidence>
<evidence type="ECO:0000256" key="7">
    <source>
        <dbReference type="ARBA" id="ARBA00023136"/>
    </source>
</evidence>
<evidence type="ECO:0000259" key="13">
    <source>
        <dbReference type="Pfam" id="PF00593"/>
    </source>
</evidence>
<dbReference type="RefSeq" id="WP_246105318.1">
    <property type="nucleotide sequence ID" value="NZ_CP036259.1"/>
</dbReference>
<accession>A0A517DWU4</accession>
<evidence type="ECO:0000256" key="11">
    <source>
        <dbReference type="RuleBase" id="RU003357"/>
    </source>
</evidence>
<keyword evidence="16" id="KW-1185">Reference proteome</keyword>
<evidence type="ECO:0000256" key="8">
    <source>
        <dbReference type="ARBA" id="ARBA00023170"/>
    </source>
</evidence>
<evidence type="ECO:0000259" key="14">
    <source>
        <dbReference type="Pfam" id="PF07715"/>
    </source>
</evidence>
<dbReference type="InterPro" id="IPR037066">
    <property type="entry name" value="Plug_dom_sf"/>
</dbReference>
<comment type="subcellular location">
    <subcellularLocation>
        <location evidence="1 10">Cell outer membrane</location>
        <topology evidence="1 10">Multi-pass membrane protein</topology>
    </subcellularLocation>
</comment>
<dbReference type="CDD" id="cd01347">
    <property type="entry name" value="ligand_gated_channel"/>
    <property type="match status" value="1"/>
</dbReference>
<dbReference type="SUPFAM" id="SSF56935">
    <property type="entry name" value="Porins"/>
    <property type="match status" value="1"/>
</dbReference>